<dbReference type="InterPro" id="IPR012677">
    <property type="entry name" value="Nucleotide-bd_a/b_plait_sf"/>
</dbReference>
<gene>
    <name evidence="4" type="ORF">METZ01_LOCUS318928</name>
</gene>
<dbReference type="CDD" id="cd21608">
    <property type="entry name" value="RRM2_NsCP33_like"/>
    <property type="match status" value="1"/>
</dbReference>
<reference evidence="4" key="1">
    <citation type="submission" date="2018-05" db="EMBL/GenBank/DDBJ databases">
        <authorList>
            <person name="Lanie J.A."/>
            <person name="Ng W.-L."/>
            <person name="Kazmierczak K.M."/>
            <person name="Andrzejewski T.M."/>
            <person name="Davidsen T.M."/>
            <person name="Wayne K.J."/>
            <person name="Tettelin H."/>
            <person name="Glass J.I."/>
            <person name="Rusch D."/>
            <person name="Podicherti R."/>
            <person name="Tsui H.-C.T."/>
            <person name="Winkler M.E."/>
        </authorList>
    </citation>
    <scope>NUCLEOTIDE SEQUENCE</scope>
</reference>
<proteinExistence type="predicted"/>
<evidence type="ECO:0000256" key="1">
    <source>
        <dbReference type="ARBA" id="ARBA00022884"/>
    </source>
</evidence>
<evidence type="ECO:0000256" key="2">
    <source>
        <dbReference type="SAM" id="MobiDB-lite"/>
    </source>
</evidence>
<protein>
    <recommendedName>
        <fullName evidence="3">RRM domain-containing protein</fullName>
    </recommendedName>
</protein>
<dbReference type="Pfam" id="PF00076">
    <property type="entry name" value="RRM_1"/>
    <property type="match status" value="1"/>
</dbReference>
<sequence length="100" mass="11006">MKLYVGNLPWSTGEAELEEMFAGIGEVRSANVITDRDTGRSRGFGFVEMSDDDAKRAIEDLNGTEVDGRAIRVNEAEEKRRDSRGGGGGDRGGDRGNRRW</sequence>
<dbReference type="Gene3D" id="3.30.70.330">
    <property type="match status" value="1"/>
</dbReference>
<dbReference type="AlphaFoldDB" id="A0A382NY16"/>
<evidence type="ECO:0000259" key="3">
    <source>
        <dbReference type="PROSITE" id="PS50102"/>
    </source>
</evidence>
<dbReference type="GO" id="GO:0003723">
    <property type="term" value="F:RNA binding"/>
    <property type="evidence" value="ECO:0007669"/>
    <property type="project" value="UniProtKB-KW"/>
</dbReference>
<dbReference type="InterPro" id="IPR000504">
    <property type="entry name" value="RRM_dom"/>
</dbReference>
<feature type="region of interest" description="Disordered" evidence="2">
    <location>
        <begin position="69"/>
        <end position="100"/>
    </location>
</feature>
<dbReference type="SMART" id="SM00360">
    <property type="entry name" value="RRM"/>
    <property type="match status" value="1"/>
</dbReference>
<dbReference type="InterPro" id="IPR052462">
    <property type="entry name" value="SLIRP/GR-RBP-like"/>
</dbReference>
<organism evidence="4">
    <name type="scientific">marine metagenome</name>
    <dbReference type="NCBI Taxonomy" id="408172"/>
    <lineage>
        <taxon>unclassified sequences</taxon>
        <taxon>metagenomes</taxon>
        <taxon>ecological metagenomes</taxon>
    </lineage>
</organism>
<dbReference type="InterPro" id="IPR048289">
    <property type="entry name" value="RRM2_NsCP33-like"/>
</dbReference>
<evidence type="ECO:0000313" key="4">
    <source>
        <dbReference type="EMBL" id="SVC66074.1"/>
    </source>
</evidence>
<name>A0A382NY16_9ZZZZ</name>
<dbReference type="InterPro" id="IPR035979">
    <property type="entry name" value="RBD_domain_sf"/>
</dbReference>
<feature type="compositionally biased region" description="Basic and acidic residues" evidence="2">
    <location>
        <begin position="91"/>
        <end position="100"/>
    </location>
</feature>
<dbReference type="PANTHER" id="PTHR48027">
    <property type="entry name" value="HETEROGENEOUS NUCLEAR RIBONUCLEOPROTEIN 87F-RELATED"/>
    <property type="match status" value="1"/>
</dbReference>
<dbReference type="EMBL" id="UINC01103581">
    <property type="protein sequence ID" value="SVC66074.1"/>
    <property type="molecule type" value="Genomic_DNA"/>
</dbReference>
<dbReference type="SUPFAM" id="SSF54928">
    <property type="entry name" value="RNA-binding domain, RBD"/>
    <property type="match status" value="1"/>
</dbReference>
<feature type="compositionally biased region" description="Basic and acidic residues" evidence="2">
    <location>
        <begin position="69"/>
        <end position="84"/>
    </location>
</feature>
<feature type="domain" description="RRM" evidence="3">
    <location>
        <begin position="1"/>
        <end position="78"/>
    </location>
</feature>
<accession>A0A382NY16</accession>
<keyword evidence="1" id="KW-0694">RNA-binding</keyword>
<dbReference type="PROSITE" id="PS50102">
    <property type="entry name" value="RRM"/>
    <property type="match status" value="1"/>
</dbReference>